<reference evidence="2" key="1">
    <citation type="submission" date="2016-11" db="UniProtKB">
        <authorList>
            <consortium name="WormBaseParasite"/>
        </authorList>
    </citation>
    <scope>IDENTIFICATION</scope>
    <source>
        <strain evidence="2">KR3021</strain>
    </source>
</reference>
<dbReference type="WBParaSite" id="RSKR_0000576400.1">
    <property type="protein sequence ID" value="RSKR_0000576400.1"/>
    <property type="gene ID" value="RSKR_0000576400"/>
</dbReference>
<evidence type="ECO:0000313" key="2">
    <source>
        <dbReference type="WBParaSite" id="RSKR_0000576400.1"/>
    </source>
</evidence>
<evidence type="ECO:0000313" key="1">
    <source>
        <dbReference type="Proteomes" id="UP000095286"/>
    </source>
</evidence>
<name>A0AC35TZI9_9BILA</name>
<organism evidence="1 2">
    <name type="scientific">Rhabditophanes sp. KR3021</name>
    <dbReference type="NCBI Taxonomy" id="114890"/>
    <lineage>
        <taxon>Eukaryota</taxon>
        <taxon>Metazoa</taxon>
        <taxon>Ecdysozoa</taxon>
        <taxon>Nematoda</taxon>
        <taxon>Chromadorea</taxon>
        <taxon>Rhabditida</taxon>
        <taxon>Tylenchina</taxon>
        <taxon>Panagrolaimomorpha</taxon>
        <taxon>Strongyloidoidea</taxon>
        <taxon>Alloionematidae</taxon>
        <taxon>Rhabditophanes</taxon>
    </lineage>
</organism>
<dbReference type="Proteomes" id="UP000095286">
    <property type="component" value="Unplaced"/>
</dbReference>
<sequence>MHPLDNAEYLTPQIVLPVTNTLNKPDNKLQNGSFGGEDEYDEIGYVCPEVLRRVSLGTPDLQNRCKIKNEDTLSTYKSASKGITLPKTTRSSFSRCLREYGSCGNHLFTTESGRRVYTKGRPPWYDQTGKPLKKPYVIGICGGSASGKTSVARNIIKQLGIPWITVLAMDSFYKVLNAEQHELASRDMYNFDTPDAFDFDLMETVFKRLLAGKSADVPVYNFTTHKREKNSIVMYGADVIIFEGILSFHKKFLVDNMDIKLFIETDSDICLARRLMRDVKERSRQCSGVISQYLTYVKPSFDLYISPDRRLADLIIPRGGRNKVAIDLISMQVNGQLGLRGYNPNKAGINNKDVVREVHFYNGVPENLVLINQTKQVVGLMTKIRDKDITRDEFIFYSDRFIRLLMEDTMNHMDYVPKTVEMRNGSLHEGIVKSRQFCGVSIMRAGETLEKALRNVVKDCKMGKMLIQTNPISIEPELYYLRIPRKIQNYKVLLLDATVATGSAAIMAIRVLLDHDVKEQDIVLCSLIMSEPGAHAIAYAFPKVKLITGAVDKTINDLCHVIPGIGNFGDRYFGTDSINLMNSEDEYSSDDDVRIYSTSGLPDIPNKTFIPPTFIEKSCQVKA</sequence>
<accession>A0AC35TZI9</accession>
<protein>
    <submittedName>
        <fullName evidence="2">Uridine kinase</fullName>
    </submittedName>
</protein>
<proteinExistence type="predicted"/>